<dbReference type="EMBL" id="MT630645">
    <property type="protein sequence ID" value="QNO41477.1"/>
    <property type="molecule type" value="Genomic_DNA"/>
</dbReference>
<gene>
    <name evidence="2" type="ORF">DOJOGAGO_00005</name>
    <name evidence="1" type="ORF">PPGKDJHO_00008</name>
</gene>
<evidence type="ECO:0000313" key="2">
    <source>
        <dbReference type="EMBL" id="QNO48097.1"/>
    </source>
</evidence>
<name>A0A7G9Y0E3_9EURY</name>
<dbReference type="EMBL" id="MT631306">
    <property type="protein sequence ID" value="QNO48097.1"/>
    <property type="molecule type" value="Genomic_DNA"/>
</dbReference>
<dbReference type="AlphaFoldDB" id="A0A7G9Y0E3"/>
<proteinExistence type="predicted"/>
<accession>A0A7G9Y0E3</accession>
<sequence>MNTHSLKTSDIIDYSMKSMVKRGILPLIQTTRHGLSGKSMLIYLHIILYPSFIISV</sequence>
<evidence type="ECO:0000313" key="1">
    <source>
        <dbReference type="EMBL" id="QNO41477.1"/>
    </source>
</evidence>
<organism evidence="1">
    <name type="scientific">Candidatus Methanogaster sp. ANME-2c ERB4</name>
    <dbReference type="NCBI Taxonomy" id="2759911"/>
    <lineage>
        <taxon>Archaea</taxon>
        <taxon>Methanobacteriati</taxon>
        <taxon>Methanobacteriota</taxon>
        <taxon>Stenosarchaea group</taxon>
        <taxon>Methanomicrobia</taxon>
        <taxon>Methanosarcinales</taxon>
        <taxon>ANME-2 cluster</taxon>
        <taxon>Candidatus Methanogasteraceae</taxon>
        <taxon>Candidatus Methanogaster</taxon>
    </lineage>
</organism>
<reference evidence="1" key="1">
    <citation type="submission" date="2020-06" db="EMBL/GenBank/DDBJ databases">
        <title>Unique genomic features of the anaerobic methanotrophic archaea.</title>
        <authorList>
            <person name="Chadwick G.L."/>
            <person name="Skennerton C.T."/>
            <person name="Laso-Perez R."/>
            <person name="Leu A.O."/>
            <person name="Speth D.R."/>
            <person name="Yu H."/>
            <person name="Morgan-Lang C."/>
            <person name="Hatzenpichler R."/>
            <person name="Goudeau D."/>
            <person name="Malmstrom R."/>
            <person name="Brazelton W.J."/>
            <person name="Woyke T."/>
            <person name="Hallam S.J."/>
            <person name="Tyson G.W."/>
            <person name="Wegener G."/>
            <person name="Boetius A."/>
            <person name="Orphan V."/>
        </authorList>
    </citation>
    <scope>NUCLEOTIDE SEQUENCE</scope>
</reference>
<protein>
    <submittedName>
        <fullName evidence="1">Uncharacterized protein</fullName>
    </submittedName>
</protein>